<dbReference type="Proteomes" id="UP000018467">
    <property type="component" value="Unassembled WGS sequence"/>
</dbReference>
<name>A0A3B1KDS3_ASTMX</name>
<dbReference type="PANTHER" id="PTHR14198">
    <property type="entry name" value="TRANSMEMBRANE 4 L6 FAMILY MEMBER 1-RELATED"/>
    <property type="match status" value="1"/>
</dbReference>
<keyword evidence="3 6" id="KW-0812">Transmembrane</keyword>
<dbReference type="Ensembl" id="ENSAMXT00000047264.1">
    <property type="protein sequence ID" value="ENSAMXP00000052852.1"/>
    <property type="gene ID" value="ENSAMXG00000044031.1"/>
</dbReference>
<dbReference type="InterPro" id="IPR008661">
    <property type="entry name" value="L6_membrane"/>
</dbReference>
<evidence type="ECO:0000256" key="4">
    <source>
        <dbReference type="ARBA" id="ARBA00022989"/>
    </source>
</evidence>
<feature type="transmembrane region" description="Helical" evidence="6">
    <location>
        <begin position="60"/>
        <end position="83"/>
    </location>
</feature>
<reference evidence="8" key="2">
    <citation type="journal article" date="2014" name="Nat. Commun.">
        <title>The cavefish genome reveals candidate genes for eye loss.</title>
        <authorList>
            <person name="McGaugh S.E."/>
            <person name="Gross J.B."/>
            <person name="Aken B."/>
            <person name="Blin M."/>
            <person name="Borowsky R."/>
            <person name="Chalopin D."/>
            <person name="Hinaux H."/>
            <person name="Jeffery W.R."/>
            <person name="Keene A."/>
            <person name="Ma L."/>
            <person name="Minx P."/>
            <person name="Murphy D."/>
            <person name="O'Quin K.E."/>
            <person name="Retaux S."/>
            <person name="Rohner N."/>
            <person name="Searle S.M."/>
            <person name="Stahl B.A."/>
            <person name="Tabin C."/>
            <person name="Volff J.N."/>
            <person name="Yoshizawa M."/>
            <person name="Warren W.C."/>
        </authorList>
    </citation>
    <scope>NUCLEOTIDE SEQUENCE [LARGE SCALE GENOMIC DNA]</scope>
    <source>
        <strain evidence="8">female</strain>
    </source>
</reference>
<evidence type="ECO:0000256" key="6">
    <source>
        <dbReference type="SAM" id="Phobius"/>
    </source>
</evidence>
<protein>
    <submittedName>
        <fullName evidence="7">Transmembrane 4 L6 family member 1-like</fullName>
    </submittedName>
</protein>
<evidence type="ECO:0000313" key="7">
    <source>
        <dbReference type="Ensembl" id="ENSAMXP00000052852.1"/>
    </source>
</evidence>
<evidence type="ECO:0000256" key="5">
    <source>
        <dbReference type="ARBA" id="ARBA00023136"/>
    </source>
</evidence>
<proteinExistence type="inferred from homology"/>
<dbReference type="GeneTree" id="ENSGT01030000234590"/>
<keyword evidence="4 6" id="KW-1133">Transmembrane helix</keyword>
<evidence type="ECO:0000256" key="1">
    <source>
        <dbReference type="ARBA" id="ARBA00004141"/>
    </source>
</evidence>
<comment type="similarity">
    <text evidence="2">Belongs to the L6 tetraspanin family.</text>
</comment>
<reference evidence="7" key="4">
    <citation type="submission" date="2025-09" db="UniProtKB">
        <authorList>
            <consortium name="Ensembl"/>
        </authorList>
    </citation>
    <scope>IDENTIFICATION</scope>
</reference>
<keyword evidence="8" id="KW-1185">Reference proteome</keyword>
<reference evidence="7" key="3">
    <citation type="submission" date="2025-08" db="UniProtKB">
        <authorList>
            <consortium name="Ensembl"/>
        </authorList>
    </citation>
    <scope>IDENTIFICATION</scope>
</reference>
<organism evidence="7 8">
    <name type="scientific">Astyanax mexicanus</name>
    <name type="common">Blind cave fish</name>
    <name type="synonym">Astyanax fasciatus mexicanus</name>
    <dbReference type="NCBI Taxonomy" id="7994"/>
    <lineage>
        <taxon>Eukaryota</taxon>
        <taxon>Metazoa</taxon>
        <taxon>Chordata</taxon>
        <taxon>Craniata</taxon>
        <taxon>Vertebrata</taxon>
        <taxon>Euteleostomi</taxon>
        <taxon>Actinopterygii</taxon>
        <taxon>Neopterygii</taxon>
        <taxon>Teleostei</taxon>
        <taxon>Ostariophysi</taxon>
        <taxon>Characiformes</taxon>
        <taxon>Characoidei</taxon>
        <taxon>Acestrorhamphidae</taxon>
        <taxon>Acestrorhamphinae</taxon>
        <taxon>Astyanax</taxon>
    </lineage>
</organism>
<feature type="transmembrane region" description="Helical" evidence="6">
    <location>
        <begin position="211"/>
        <end position="239"/>
    </location>
</feature>
<dbReference type="InParanoid" id="A0A3B1KDS3"/>
<dbReference type="STRING" id="7994.ENSAMXP00000052852"/>
<dbReference type="Bgee" id="ENSAMXG00000044031">
    <property type="expression patterns" value="Expressed in muscle tissue and 1 other cell type or tissue"/>
</dbReference>
<dbReference type="PANTHER" id="PTHR14198:SF22">
    <property type="entry name" value="TRANSMEMBRANE 4 L6 FAMILY MEMBER 19"/>
    <property type="match status" value="1"/>
</dbReference>
<dbReference type="Pfam" id="PF05805">
    <property type="entry name" value="L6_membrane"/>
    <property type="match status" value="1"/>
</dbReference>
<sequence>MVPHPEVLMVPLPLSCSHSPAERNTTADLFFTSQHTDPSIPPEQVLCRVQMYSIPFARCLGISMIPLVVLSTIASLLLLFPSMQHRYLAEGHITPEARSCTGIWLSGFVVLVAARGFASRYMKEGHCLFRADMMCRLAYTCVAVFATGICFLINNSGLTKGPLCLYNGTNGQEWGRPLQRENTEEISYLYVPERWASACIEPHGIVMWNMVLFSMIMTTSGLQAFICTVQILHAIVAVIMGPGFRKNQVVPA</sequence>
<comment type="subcellular location">
    <subcellularLocation>
        <location evidence="1">Membrane</location>
        <topology evidence="1">Multi-pass membrane protein</topology>
    </subcellularLocation>
</comment>
<feature type="transmembrane region" description="Helical" evidence="6">
    <location>
        <begin position="103"/>
        <end position="122"/>
    </location>
</feature>
<accession>A0A3B1KDS3</accession>
<feature type="transmembrane region" description="Helical" evidence="6">
    <location>
        <begin position="134"/>
        <end position="154"/>
    </location>
</feature>
<reference evidence="8" key="1">
    <citation type="submission" date="2013-03" db="EMBL/GenBank/DDBJ databases">
        <authorList>
            <person name="Jeffery W."/>
            <person name="Warren W."/>
            <person name="Wilson R.K."/>
        </authorList>
    </citation>
    <scope>NUCLEOTIDE SEQUENCE</scope>
    <source>
        <strain evidence="8">female</strain>
    </source>
</reference>
<evidence type="ECO:0000313" key="8">
    <source>
        <dbReference type="Proteomes" id="UP000018467"/>
    </source>
</evidence>
<evidence type="ECO:0000256" key="3">
    <source>
        <dbReference type="ARBA" id="ARBA00022692"/>
    </source>
</evidence>
<dbReference type="GO" id="GO:0016020">
    <property type="term" value="C:membrane"/>
    <property type="evidence" value="ECO:0007669"/>
    <property type="project" value="UniProtKB-SubCell"/>
</dbReference>
<keyword evidence="5 6" id="KW-0472">Membrane</keyword>
<evidence type="ECO:0000256" key="2">
    <source>
        <dbReference type="ARBA" id="ARBA00006193"/>
    </source>
</evidence>
<dbReference type="AlphaFoldDB" id="A0A3B1KDS3"/>